<keyword evidence="10" id="KW-1185">Reference proteome</keyword>
<sequence>MKDIFHDSPRPDPATTTAPTPEPPLRRQRDYRLYWTARTISLSGSEVSRLAIPLTAAALLGSSSFEMGALTAASTLPHLLFGLVAGVAADRMARRKPLMIGCELMAAATAATVPLFWYLGVLSVPYLLTVAFVVGACTVFFRAADFPYLLAVVPPSQRTEAIAGAQATQSVASVGGPGLGGVLVQALSAPLAVLAEAIAFLVSAALLRSIRATERHTPAAPQGMWRDIKHGLHLSLVNPILRALLGAGATHNFFASAYIAIFMLYALNELDLPSGLIGGLTACFGIGGILGAIIVPRLVRRYGNERVLLGSVLLFPSDYVVVALTGGSLPVKAALLGSASIAVGIVIVSFATCMNTLMARETPPEYIGRVRATSAFATQGVLTIGGLVGGVLGELFGLRPVIWICAAGGLLAIPCIWLSPLRHAPRP</sequence>
<reference evidence="9 10" key="1">
    <citation type="submission" date="2018-01" db="EMBL/GenBank/DDBJ databases">
        <title>Draft genome sequence of Sphaerisporangium sp. 7K107.</title>
        <authorList>
            <person name="Sahin N."/>
            <person name="Saygin H."/>
            <person name="Ay H."/>
        </authorList>
    </citation>
    <scope>NUCLEOTIDE SEQUENCE [LARGE SCALE GENOMIC DNA]</scope>
    <source>
        <strain evidence="9 10">7K107</strain>
    </source>
</reference>
<evidence type="ECO:0000256" key="2">
    <source>
        <dbReference type="ARBA" id="ARBA00022475"/>
    </source>
</evidence>
<accession>A0A2W2ECQ0</accession>
<evidence type="ECO:0000256" key="6">
    <source>
        <dbReference type="SAM" id="MobiDB-lite"/>
    </source>
</evidence>
<evidence type="ECO:0000256" key="7">
    <source>
        <dbReference type="SAM" id="Phobius"/>
    </source>
</evidence>
<comment type="caution">
    <text evidence="9">The sequence shown here is derived from an EMBL/GenBank/DDBJ whole genome shotgun (WGS) entry which is preliminary data.</text>
</comment>
<comment type="subcellular location">
    <subcellularLocation>
        <location evidence="1">Cell membrane</location>
        <topology evidence="1">Multi-pass membrane protein</topology>
    </subcellularLocation>
</comment>
<feature type="transmembrane region" description="Helical" evidence="7">
    <location>
        <begin position="243"/>
        <end position="266"/>
    </location>
</feature>
<dbReference type="SUPFAM" id="SSF103473">
    <property type="entry name" value="MFS general substrate transporter"/>
    <property type="match status" value="1"/>
</dbReference>
<feature type="transmembrane region" description="Helical" evidence="7">
    <location>
        <begin position="272"/>
        <end position="295"/>
    </location>
</feature>
<dbReference type="AlphaFoldDB" id="A0A2W2ECQ0"/>
<keyword evidence="3 7" id="KW-0812">Transmembrane</keyword>
<dbReference type="RefSeq" id="WP_111172013.1">
    <property type="nucleotide sequence ID" value="NZ_POUA01000607.1"/>
</dbReference>
<dbReference type="InterPro" id="IPR036259">
    <property type="entry name" value="MFS_trans_sf"/>
</dbReference>
<proteinExistence type="predicted"/>
<evidence type="ECO:0000313" key="10">
    <source>
        <dbReference type="Proteomes" id="UP000248544"/>
    </source>
</evidence>
<feature type="transmembrane region" description="Helical" evidence="7">
    <location>
        <begin position="307"/>
        <end position="327"/>
    </location>
</feature>
<feature type="compositionally biased region" description="Basic and acidic residues" evidence="6">
    <location>
        <begin position="1"/>
        <end position="10"/>
    </location>
</feature>
<dbReference type="CDD" id="cd06173">
    <property type="entry name" value="MFS_MefA_like"/>
    <property type="match status" value="1"/>
</dbReference>
<evidence type="ECO:0000313" key="9">
    <source>
        <dbReference type="EMBL" id="PZG20303.1"/>
    </source>
</evidence>
<evidence type="ECO:0000256" key="3">
    <source>
        <dbReference type="ARBA" id="ARBA00022692"/>
    </source>
</evidence>
<dbReference type="PANTHER" id="PTHR23513:SF6">
    <property type="entry name" value="MAJOR FACILITATOR SUPERFAMILY ASSOCIATED DOMAIN-CONTAINING PROTEIN"/>
    <property type="match status" value="1"/>
</dbReference>
<evidence type="ECO:0000256" key="4">
    <source>
        <dbReference type="ARBA" id="ARBA00022989"/>
    </source>
</evidence>
<dbReference type="Gene3D" id="1.20.1250.20">
    <property type="entry name" value="MFS general substrate transporter like domains"/>
    <property type="match status" value="1"/>
</dbReference>
<dbReference type="PROSITE" id="PS50850">
    <property type="entry name" value="MFS"/>
    <property type="match status" value="1"/>
</dbReference>
<feature type="transmembrane region" description="Helical" evidence="7">
    <location>
        <begin position="187"/>
        <end position="207"/>
    </location>
</feature>
<dbReference type="EMBL" id="POUA01000607">
    <property type="protein sequence ID" value="PZG20303.1"/>
    <property type="molecule type" value="Genomic_DNA"/>
</dbReference>
<feature type="transmembrane region" description="Helical" evidence="7">
    <location>
        <begin position="115"/>
        <end position="141"/>
    </location>
</feature>
<feature type="region of interest" description="Disordered" evidence="6">
    <location>
        <begin position="1"/>
        <end position="25"/>
    </location>
</feature>
<name>A0A2W2ECQ0_9ACTN</name>
<feature type="domain" description="Major facilitator superfamily (MFS) profile" evidence="8">
    <location>
        <begin position="241"/>
        <end position="427"/>
    </location>
</feature>
<dbReference type="GO" id="GO:0022857">
    <property type="term" value="F:transmembrane transporter activity"/>
    <property type="evidence" value="ECO:0007669"/>
    <property type="project" value="InterPro"/>
</dbReference>
<keyword evidence="2" id="KW-1003">Cell membrane</keyword>
<protein>
    <submittedName>
        <fullName evidence="9">MFS transporter</fullName>
    </submittedName>
</protein>
<feature type="transmembrane region" description="Helical" evidence="7">
    <location>
        <begin position="333"/>
        <end position="354"/>
    </location>
</feature>
<gene>
    <name evidence="9" type="ORF">C1I98_37555</name>
</gene>
<evidence type="ECO:0000259" key="8">
    <source>
        <dbReference type="PROSITE" id="PS50850"/>
    </source>
</evidence>
<feature type="transmembrane region" description="Helical" evidence="7">
    <location>
        <begin position="375"/>
        <end position="395"/>
    </location>
</feature>
<keyword evidence="5 7" id="KW-0472">Membrane</keyword>
<dbReference type="InterPro" id="IPR011701">
    <property type="entry name" value="MFS"/>
</dbReference>
<dbReference type="Proteomes" id="UP000248544">
    <property type="component" value="Unassembled WGS sequence"/>
</dbReference>
<dbReference type="InterPro" id="IPR020846">
    <property type="entry name" value="MFS_dom"/>
</dbReference>
<dbReference type="PANTHER" id="PTHR23513">
    <property type="entry name" value="INTEGRAL MEMBRANE EFFLUX PROTEIN-RELATED"/>
    <property type="match status" value="1"/>
</dbReference>
<organism evidence="9 10">
    <name type="scientific">Spongiactinospora gelatinilytica</name>
    <dbReference type="NCBI Taxonomy" id="2666298"/>
    <lineage>
        <taxon>Bacteria</taxon>
        <taxon>Bacillati</taxon>
        <taxon>Actinomycetota</taxon>
        <taxon>Actinomycetes</taxon>
        <taxon>Streptosporangiales</taxon>
        <taxon>Streptosporangiaceae</taxon>
        <taxon>Spongiactinospora</taxon>
    </lineage>
</organism>
<feature type="transmembrane region" description="Helical" evidence="7">
    <location>
        <begin position="69"/>
        <end position="89"/>
    </location>
</feature>
<evidence type="ECO:0000256" key="1">
    <source>
        <dbReference type="ARBA" id="ARBA00004651"/>
    </source>
</evidence>
<evidence type="ECO:0000256" key="5">
    <source>
        <dbReference type="ARBA" id="ARBA00023136"/>
    </source>
</evidence>
<feature type="transmembrane region" description="Helical" evidence="7">
    <location>
        <begin position="401"/>
        <end position="421"/>
    </location>
</feature>
<dbReference type="GO" id="GO:0005886">
    <property type="term" value="C:plasma membrane"/>
    <property type="evidence" value="ECO:0007669"/>
    <property type="project" value="UniProtKB-SubCell"/>
</dbReference>
<keyword evidence="4 7" id="KW-1133">Transmembrane helix</keyword>
<dbReference type="Pfam" id="PF07690">
    <property type="entry name" value="MFS_1"/>
    <property type="match status" value="1"/>
</dbReference>